<keyword evidence="4" id="KW-0659">Purine metabolism</keyword>
<evidence type="ECO:0000256" key="3">
    <source>
        <dbReference type="ARBA" id="ARBA00012257"/>
    </source>
</evidence>
<dbReference type="GO" id="GO:0006144">
    <property type="term" value="P:purine nucleobase metabolic process"/>
    <property type="evidence" value="ECO:0007669"/>
    <property type="project" value="UniProtKB-KW"/>
</dbReference>
<dbReference type="PANTHER" id="PTHR43466:SF1">
    <property type="entry name" value="2-OXO-4-HYDROXY-4-CARBOXY-5-UREIDOIMIDAZOLINE DECARBOXYLASE-RELATED"/>
    <property type="match status" value="1"/>
</dbReference>
<dbReference type="RefSeq" id="WP_145112341.1">
    <property type="nucleotide sequence ID" value="NZ_CP036349.1"/>
</dbReference>
<dbReference type="EMBL" id="CP036349">
    <property type="protein sequence ID" value="QDV74172.1"/>
    <property type="molecule type" value="Genomic_DNA"/>
</dbReference>
<dbReference type="KEGG" id="bmei:Spa11_23720"/>
<evidence type="ECO:0000313" key="8">
    <source>
        <dbReference type="EMBL" id="QDV74172.1"/>
    </source>
</evidence>
<gene>
    <name evidence="8" type="primary">pucL</name>
    <name evidence="8" type="ORF">Spa11_23720</name>
</gene>
<evidence type="ECO:0000256" key="5">
    <source>
        <dbReference type="ARBA" id="ARBA00022793"/>
    </source>
</evidence>
<dbReference type="Proteomes" id="UP000316426">
    <property type="component" value="Chromosome"/>
</dbReference>
<dbReference type="EC" id="4.1.1.97" evidence="3"/>
<dbReference type="NCBIfam" id="NF010372">
    <property type="entry name" value="PRK13798.1"/>
    <property type="match status" value="1"/>
</dbReference>
<comment type="catalytic activity">
    <reaction evidence="1">
        <text>5-hydroxy-2-oxo-4-ureido-2,5-dihydro-1H-imidazole-5-carboxylate + H(+) = (S)-allantoin + CO2</text>
        <dbReference type="Rhea" id="RHEA:26301"/>
        <dbReference type="ChEBI" id="CHEBI:15378"/>
        <dbReference type="ChEBI" id="CHEBI:15678"/>
        <dbReference type="ChEBI" id="CHEBI:16526"/>
        <dbReference type="ChEBI" id="CHEBI:58639"/>
        <dbReference type="EC" id="4.1.1.97"/>
    </reaction>
</comment>
<keyword evidence="9" id="KW-1185">Reference proteome</keyword>
<reference evidence="8 9" key="1">
    <citation type="submission" date="2019-02" db="EMBL/GenBank/DDBJ databases">
        <title>Deep-cultivation of Planctomycetes and their phenomic and genomic characterization uncovers novel biology.</title>
        <authorList>
            <person name="Wiegand S."/>
            <person name="Jogler M."/>
            <person name="Boedeker C."/>
            <person name="Pinto D."/>
            <person name="Vollmers J."/>
            <person name="Rivas-Marin E."/>
            <person name="Kohn T."/>
            <person name="Peeters S.H."/>
            <person name="Heuer A."/>
            <person name="Rast P."/>
            <person name="Oberbeckmann S."/>
            <person name="Bunk B."/>
            <person name="Jeske O."/>
            <person name="Meyerdierks A."/>
            <person name="Storesund J.E."/>
            <person name="Kallscheuer N."/>
            <person name="Luecker S."/>
            <person name="Lage O.M."/>
            <person name="Pohl T."/>
            <person name="Merkel B.J."/>
            <person name="Hornburger P."/>
            <person name="Mueller R.-W."/>
            <person name="Bruemmer F."/>
            <person name="Labrenz M."/>
            <person name="Spormann A.M."/>
            <person name="Op den Camp H."/>
            <person name="Overmann J."/>
            <person name="Amann R."/>
            <person name="Jetten M.S.M."/>
            <person name="Mascher T."/>
            <person name="Medema M.H."/>
            <person name="Devos D.P."/>
            <person name="Kaster A.-K."/>
            <person name="Ovreas L."/>
            <person name="Rohde M."/>
            <person name="Galperin M.Y."/>
            <person name="Jogler C."/>
        </authorList>
    </citation>
    <scope>NUCLEOTIDE SEQUENCE [LARGE SCALE GENOMIC DNA]</scope>
    <source>
        <strain evidence="8 9">Spa11</strain>
    </source>
</reference>
<dbReference type="InterPro" id="IPR018020">
    <property type="entry name" value="OHCU_decarboxylase"/>
</dbReference>
<evidence type="ECO:0000256" key="6">
    <source>
        <dbReference type="ARBA" id="ARBA00023239"/>
    </source>
</evidence>
<organism evidence="8 9">
    <name type="scientific">Botrimarina mediterranea</name>
    <dbReference type="NCBI Taxonomy" id="2528022"/>
    <lineage>
        <taxon>Bacteria</taxon>
        <taxon>Pseudomonadati</taxon>
        <taxon>Planctomycetota</taxon>
        <taxon>Planctomycetia</taxon>
        <taxon>Pirellulales</taxon>
        <taxon>Lacipirellulaceae</taxon>
        <taxon>Botrimarina</taxon>
    </lineage>
</organism>
<evidence type="ECO:0000256" key="1">
    <source>
        <dbReference type="ARBA" id="ARBA00001163"/>
    </source>
</evidence>
<dbReference type="AlphaFoldDB" id="A0A518K8Q2"/>
<sequence>MSDRIANWLNAMSFDDARETMRRCCGAGWWCDAMVATRPFADGGAIAVAADTVFDAMPREAWLEAFTSHPKIGDLNSLRMKFAGNKEWSGGEQSGVNTADDATLQGLADGNDEYEKRFGYLFIVCATGKSAAEMLAILQSRLGNDPETEFSIAAGEQRKITHLRLAKLEPV</sequence>
<evidence type="ECO:0000259" key="7">
    <source>
        <dbReference type="Pfam" id="PF09349"/>
    </source>
</evidence>
<feature type="domain" description="Oxo-4-hydroxy-4-carboxy-5-ureidoimidazoline decarboxylase" evidence="7">
    <location>
        <begin position="10"/>
        <end position="166"/>
    </location>
</feature>
<evidence type="ECO:0000313" key="9">
    <source>
        <dbReference type="Proteomes" id="UP000316426"/>
    </source>
</evidence>
<dbReference type="GO" id="GO:0051997">
    <property type="term" value="F:2-oxo-4-hydroxy-4-carboxy-5-ureidoimidazoline decarboxylase activity"/>
    <property type="evidence" value="ECO:0007669"/>
    <property type="project" value="UniProtKB-EC"/>
</dbReference>
<dbReference type="SUPFAM" id="SSF158694">
    <property type="entry name" value="UraD-Like"/>
    <property type="match status" value="1"/>
</dbReference>
<dbReference type="InterPro" id="IPR017595">
    <property type="entry name" value="OHCU_decarboxylase-2"/>
</dbReference>
<comment type="pathway">
    <text evidence="2">Purine metabolism; urate degradation; (S)-allantoin from urate: step 3/3.</text>
</comment>
<accession>A0A518K8Q2</accession>
<dbReference type="Gene3D" id="1.10.3330.10">
    <property type="entry name" value="Oxo-4-hydroxy-4-carboxy-5-ureidoimidazoline decarboxylase"/>
    <property type="match status" value="1"/>
</dbReference>
<dbReference type="PANTHER" id="PTHR43466">
    <property type="entry name" value="2-OXO-4-HYDROXY-4-CARBOXY-5-UREIDOIMIDAZOLINE DECARBOXYLASE-RELATED"/>
    <property type="match status" value="1"/>
</dbReference>
<dbReference type="InterPro" id="IPR036778">
    <property type="entry name" value="OHCU_decarboxylase_sf"/>
</dbReference>
<evidence type="ECO:0000256" key="4">
    <source>
        <dbReference type="ARBA" id="ARBA00022631"/>
    </source>
</evidence>
<keyword evidence="6" id="KW-0456">Lyase</keyword>
<dbReference type="Pfam" id="PF09349">
    <property type="entry name" value="OHCU_decarbox"/>
    <property type="match status" value="1"/>
</dbReference>
<evidence type="ECO:0000256" key="2">
    <source>
        <dbReference type="ARBA" id="ARBA00004754"/>
    </source>
</evidence>
<dbReference type="GO" id="GO:0019628">
    <property type="term" value="P:urate catabolic process"/>
    <property type="evidence" value="ECO:0007669"/>
    <property type="project" value="TreeGrafter"/>
</dbReference>
<name>A0A518K8Q2_9BACT</name>
<keyword evidence="5" id="KW-0210">Decarboxylase</keyword>
<dbReference type="NCBIfam" id="TIGR03180">
    <property type="entry name" value="UraD_2"/>
    <property type="match status" value="1"/>
</dbReference>
<protein>
    <recommendedName>
        <fullName evidence="3">2-oxo-4-hydroxy-4-carboxy-5-ureidoimidazoline decarboxylase</fullName>
        <ecNumber evidence="3">4.1.1.97</ecNumber>
    </recommendedName>
</protein>
<proteinExistence type="predicted"/>